<evidence type="ECO:0000256" key="1">
    <source>
        <dbReference type="SAM" id="MobiDB-lite"/>
    </source>
</evidence>
<feature type="region of interest" description="Disordered" evidence="1">
    <location>
        <begin position="674"/>
        <end position="717"/>
    </location>
</feature>
<proteinExistence type="predicted"/>
<evidence type="ECO:0000313" key="3">
    <source>
        <dbReference type="Proteomes" id="UP000799777"/>
    </source>
</evidence>
<feature type="compositionally biased region" description="Low complexity" evidence="1">
    <location>
        <begin position="674"/>
        <end position="692"/>
    </location>
</feature>
<gene>
    <name evidence="2" type="ORF">EK21DRAFT_91251</name>
</gene>
<dbReference type="OrthoDB" id="1577640at2759"/>
<evidence type="ECO:0000313" key="2">
    <source>
        <dbReference type="EMBL" id="KAF2027738.1"/>
    </source>
</evidence>
<dbReference type="AlphaFoldDB" id="A0A9P4LJL1"/>
<keyword evidence="3" id="KW-1185">Reference proteome</keyword>
<reference evidence="2" key="1">
    <citation type="journal article" date="2020" name="Stud. Mycol.">
        <title>101 Dothideomycetes genomes: a test case for predicting lifestyles and emergence of pathogens.</title>
        <authorList>
            <person name="Haridas S."/>
            <person name="Albert R."/>
            <person name="Binder M."/>
            <person name="Bloem J."/>
            <person name="Labutti K."/>
            <person name="Salamov A."/>
            <person name="Andreopoulos B."/>
            <person name="Baker S."/>
            <person name="Barry K."/>
            <person name="Bills G."/>
            <person name="Bluhm B."/>
            <person name="Cannon C."/>
            <person name="Castanera R."/>
            <person name="Culley D."/>
            <person name="Daum C."/>
            <person name="Ezra D."/>
            <person name="Gonzalez J."/>
            <person name="Henrissat B."/>
            <person name="Kuo A."/>
            <person name="Liang C."/>
            <person name="Lipzen A."/>
            <person name="Lutzoni F."/>
            <person name="Magnuson J."/>
            <person name="Mondo S."/>
            <person name="Nolan M."/>
            <person name="Ohm R."/>
            <person name="Pangilinan J."/>
            <person name="Park H.-J."/>
            <person name="Ramirez L."/>
            <person name="Alfaro M."/>
            <person name="Sun H."/>
            <person name="Tritt A."/>
            <person name="Yoshinaga Y."/>
            <person name="Zwiers L.-H."/>
            <person name="Turgeon B."/>
            <person name="Goodwin S."/>
            <person name="Spatafora J."/>
            <person name="Crous P."/>
            <person name="Grigoriev I."/>
        </authorList>
    </citation>
    <scope>NUCLEOTIDE SEQUENCE</scope>
    <source>
        <strain evidence="2">CBS 110217</strain>
    </source>
</reference>
<dbReference type="Proteomes" id="UP000799777">
    <property type="component" value="Unassembled WGS sequence"/>
</dbReference>
<protein>
    <submittedName>
        <fullName evidence="2">Uncharacterized protein</fullName>
    </submittedName>
</protein>
<comment type="caution">
    <text evidence="2">The sequence shown here is derived from an EMBL/GenBank/DDBJ whole genome shotgun (WGS) entry which is preliminary data.</text>
</comment>
<accession>A0A9P4LJL1</accession>
<organism evidence="2 3">
    <name type="scientific">Setomelanomma holmii</name>
    <dbReference type="NCBI Taxonomy" id="210430"/>
    <lineage>
        <taxon>Eukaryota</taxon>
        <taxon>Fungi</taxon>
        <taxon>Dikarya</taxon>
        <taxon>Ascomycota</taxon>
        <taxon>Pezizomycotina</taxon>
        <taxon>Dothideomycetes</taxon>
        <taxon>Pleosporomycetidae</taxon>
        <taxon>Pleosporales</taxon>
        <taxon>Pleosporineae</taxon>
        <taxon>Phaeosphaeriaceae</taxon>
        <taxon>Setomelanomma</taxon>
    </lineage>
</organism>
<sequence length="778" mass="85452">MEDEFDEEDAYIDLESVHNNLVTGEAFRKLAAALPRALYYDPTSSIESIRKALNLSDGVYTAPSFDIKFDVEWDLNAFMHAQYGQNWPTLGSVVVLTGTALYVQATTYLLYVTSTWSDTGTFFLDLLLQAGLAGGRISRPAFNPPIHVSIEVTDFKCGVTLEVQGANEKVLHELAELLAWSSPALRLSPLENKLVYAKPSLTSVAEGHYRMKITHDELQDTETACWQPLFSGAVIASGFPTPAHGVEVGMEAPLDILAALGGVRHAIEYEGGIVLKGFSHMFIPLRKEDNRVQWHAISSQHSQRRLTYYDAVASCKTRVSIEEVTFEDLARCRHFLGWCSVAELRLGSHLADYENLDYSIARVAKPPARCTGAHLDIQNIGAGVIDFKIGPKDGTFHFQREGPYKKVANWAEQTRVVLYDTGGGMSAGHNQNVDSCHGKRAWLVPASAAMLHMAQHRHSMDPIKVGGKPATLDTDIPVGSLAKDVLLQFERRDAPDHQKIHEGIAMQAPTCDILTGYEFRAIVREQLPMSLKEVDLNKTNGGWPELVKDINALVLFANGFGDLILPSTKDKHRVCRCWQRLKTGQDHLATGIKATRCSSRNAVEIATAATVSKRIVTRRRLGSIVTPKKLEHSGAVMFGRSELACRQDFQFGRTSNKSQTLYSQPNVLIIPSSSAQASDTATESSESSTTPTKPQMDSDFSGASSTTAITLPDESRTSVEHADVVTIKRSCSPDFNPAGFGSSHSQEHSVIADAPHGNLDAGTRKRKNTLDLLEIHFP</sequence>
<name>A0A9P4LJL1_9PLEO</name>
<dbReference type="EMBL" id="ML978222">
    <property type="protein sequence ID" value="KAF2027738.1"/>
    <property type="molecule type" value="Genomic_DNA"/>
</dbReference>